<name>A0A9D9DYC3_9FIRM</name>
<evidence type="ECO:0000313" key="8">
    <source>
        <dbReference type="EMBL" id="MBO8435267.1"/>
    </source>
</evidence>
<dbReference type="InterPro" id="IPR015867">
    <property type="entry name" value="N-reg_PII/ATP_PRibTrfase_C"/>
</dbReference>
<reference evidence="8" key="2">
    <citation type="journal article" date="2021" name="PeerJ">
        <title>Extensive microbial diversity within the chicken gut microbiome revealed by metagenomics and culture.</title>
        <authorList>
            <person name="Gilroy R."/>
            <person name="Ravi A."/>
            <person name="Getino M."/>
            <person name="Pursley I."/>
            <person name="Horton D.L."/>
            <person name="Alikhan N.F."/>
            <person name="Baker D."/>
            <person name="Gharbi K."/>
            <person name="Hall N."/>
            <person name="Watson M."/>
            <person name="Adriaenssens E.M."/>
            <person name="Foster-Nyarko E."/>
            <person name="Jarju S."/>
            <person name="Secka A."/>
            <person name="Antonio M."/>
            <person name="Oren A."/>
            <person name="Chaudhuri R.R."/>
            <person name="La Ragione R."/>
            <person name="Hildebrand F."/>
            <person name="Pallen M.J."/>
        </authorList>
    </citation>
    <scope>NUCLEOTIDE SEQUENCE</scope>
    <source>
        <strain evidence="8">F6-4510</strain>
    </source>
</reference>
<dbReference type="Pfam" id="PF02588">
    <property type="entry name" value="YitT_membrane"/>
    <property type="match status" value="1"/>
</dbReference>
<organism evidence="8 9">
    <name type="scientific">Candidatus Fimicola merdigallinarum</name>
    <dbReference type="NCBI Taxonomy" id="2840819"/>
    <lineage>
        <taxon>Bacteria</taxon>
        <taxon>Bacillati</taxon>
        <taxon>Bacillota</taxon>
        <taxon>Clostridia</taxon>
        <taxon>Lachnospirales</taxon>
        <taxon>Lachnospiraceae</taxon>
        <taxon>Lachnospiraceae incertae sedis</taxon>
        <taxon>Candidatus Fimicola</taxon>
    </lineage>
</organism>
<evidence type="ECO:0000256" key="3">
    <source>
        <dbReference type="ARBA" id="ARBA00022692"/>
    </source>
</evidence>
<dbReference type="EMBL" id="JADIMX010000157">
    <property type="protein sequence ID" value="MBO8435267.1"/>
    <property type="molecule type" value="Genomic_DNA"/>
</dbReference>
<comment type="caution">
    <text evidence="8">The sequence shown here is derived from an EMBL/GenBank/DDBJ whole genome shotgun (WGS) entry which is preliminary data.</text>
</comment>
<dbReference type="PANTHER" id="PTHR33545:SF5">
    <property type="entry name" value="UPF0750 MEMBRANE PROTEIN YITT"/>
    <property type="match status" value="1"/>
</dbReference>
<evidence type="ECO:0000256" key="5">
    <source>
        <dbReference type="ARBA" id="ARBA00023136"/>
    </source>
</evidence>
<dbReference type="CDD" id="cd16380">
    <property type="entry name" value="YitT_C"/>
    <property type="match status" value="1"/>
</dbReference>
<evidence type="ECO:0000256" key="2">
    <source>
        <dbReference type="ARBA" id="ARBA00022475"/>
    </source>
</evidence>
<feature type="domain" description="DUF2179" evidence="7">
    <location>
        <begin position="221"/>
        <end position="275"/>
    </location>
</feature>
<dbReference type="Gene3D" id="3.30.70.120">
    <property type="match status" value="1"/>
</dbReference>
<gene>
    <name evidence="8" type="ORF">IAC55_08120</name>
</gene>
<evidence type="ECO:0000259" key="7">
    <source>
        <dbReference type="Pfam" id="PF10035"/>
    </source>
</evidence>
<evidence type="ECO:0000313" key="9">
    <source>
        <dbReference type="Proteomes" id="UP000823611"/>
    </source>
</evidence>
<protein>
    <submittedName>
        <fullName evidence="8">YitT family protein</fullName>
    </submittedName>
</protein>
<keyword evidence="3 6" id="KW-0812">Transmembrane</keyword>
<feature type="transmembrane region" description="Helical" evidence="6">
    <location>
        <begin position="45"/>
        <end position="71"/>
    </location>
</feature>
<accession>A0A9D9DYC3</accession>
<proteinExistence type="predicted"/>
<dbReference type="InterPro" id="IPR051461">
    <property type="entry name" value="UPF0750_membrane"/>
</dbReference>
<dbReference type="Pfam" id="PF10035">
    <property type="entry name" value="DUF2179"/>
    <property type="match status" value="1"/>
</dbReference>
<comment type="subcellular location">
    <subcellularLocation>
        <location evidence="1">Cell membrane</location>
        <topology evidence="1">Multi-pass membrane protein</topology>
    </subcellularLocation>
</comment>
<dbReference type="PANTHER" id="PTHR33545">
    <property type="entry name" value="UPF0750 MEMBRANE PROTEIN YITT-RELATED"/>
    <property type="match status" value="1"/>
</dbReference>
<sequence length="281" mass="31182">MKEKITDFILINLGIFLVAVGVYFFKFPNNFSTGGVSGLSVIFGHLFKSITPGTFVIIINGVFLILGFIFLDKGFGLKTVYSSVMFSLLIRVFEIAVPLSNPITDHKMLELVYSVIFPGAGSAILFNCNSSTGGTDIVAMIMKKYTRLDIGKALLCTDFLISVSTIFVFNMETGLFSILGLALKSVVVDSVIESINLRKSFTVITTKPKEVCEFINYELHRGATIWEGKGAFTDEKKWVILTALRRYEANELKKYVKTVDPKGFLLITNTSEIIGKGFRQL</sequence>
<dbReference type="InterPro" id="IPR003740">
    <property type="entry name" value="YitT"/>
</dbReference>
<dbReference type="PIRSF" id="PIRSF006483">
    <property type="entry name" value="Membrane_protein_YitT"/>
    <property type="match status" value="1"/>
</dbReference>
<dbReference type="InterPro" id="IPR019264">
    <property type="entry name" value="DUF2179"/>
</dbReference>
<dbReference type="AlphaFoldDB" id="A0A9D9DYC3"/>
<reference evidence="8" key="1">
    <citation type="submission" date="2020-10" db="EMBL/GenBank/DDBJ databases">
        <authorList>
            <person name="Gilroy R."/>
        </authorList>
    </citation>
    <scope>NUCLEOTIDE SEQUENCE</scope>
    <source>
        <strain evidence="8">F6-4510</strain>
    </source>
</reference>
<keyword evidence="2" id="KW-1003">Cell membrane</keyword>
<evidence type="ECO:0000256" key="6">
    <source>
        <dbReference type="SAM" id="Phobius"/>
    </source>
</evidence>
<dbReference type="GO" id="GO:0005886">
    <property type="term" value="C:plasma membrane"/>
    <property type="evidence" value="ECO:0007669"/>
    <property type="project" value="UniProtKB-SubCell"/>
</dbReference>
<feature type="transmembrane region" description="Helical" evidence="6">
    <location>
        <begin position="150"/>
        <end position="169"/>
    </location>
</feature>
<feature type="transmembrane region" description="Helical" evidence="6">
    <location>
        <begin position="7"/>
        <end position="25"/>
    </location>
</feature>
<keyword evidence="4 6" id="KW-1133">Transmembrane helix</keyword>
<evidence type="ECO:0000256" key="1">
    <source>
        <dbReference type="ARBA" id="ARBA00004651"/>
    </source>
</evidence>
<evidence type="ECO:0000256" key="4">
    <source>
        <dbReference type="ARBA" id="ARBA00022989"/>
    </source>
</evidence>
<keyword evidence="5 6" id="KW-0472">Membrane</keyword>
<dbReference type="Proteomes" id="UP000823611">
    <property type="component" value="Unassembled WGS sequence"/>
</dbReference>